<evidence type="ECO:0000256" key="3">
    <source>
        <dbReference type="ARBA" id="ARBA00022630"/>
    </source>
</evidence>
<dbReference type="EMBL" id="LN847240">
    <property type="protein sequence ID" value="CRI50365.1"/>
    <property type="molecule type" value="Genomic_DNA"/>
</dbReference>
<reference evidence="16" key="1">
    <citation type="submission" date="2015-05" db="EMBL/GenBank/DDBJ databases">
        <authorList>
            <person name="Rattei Thomas"/>
        </authorList>
    </citation>
    <scope>NUCLEOTIDE SEQUENCE</scope>
    <source>
        <strain evidence="12">CV15</strain>
        <strain evidence="13">CWL029c</strain>
        <strain evidence="15">DC9</strain>
        <strain evidence="14">GiD</strain>
        <strain evidence="16">H12</strain>
        <strain evidence="17">MUL2216</strain>
        <strain evidence="18">Panola</strain>
        <strain evidence="20">PB1</strain>
        <strain evidence="19">U1271</strain>
        <strain evidence="21">UZG1</strain>
        <strain evidence="22">Wien2</strain>
        <strain evidence="23">YK41</strain>
    </source>
</reference>
<keyword evidence="7 10" id="KW-0460">Magnesium</keyword>
<dbReference type="EMBL" id="LN846998">
    <property type="protein sequence ID" value="CRI37949.1"/>
    <property type="molecule type" value="Genomic_DNA"/>
</dbReference>
<sequence length="337" mass="38319">MRSNHSSSWRRWSHDCRYAHEQYMAMLPKFFLVLLCLGLCSCSQKTTTIEGEQMTIFYRIVLGTSLSAKEKASLSQQIDRCFHKIDSIYNNWNPYSELSIINRAPADVPITLSVELSEFLDQVDTLYKLSEGRFDPTVGPLKTLWLLHLKSQTLPPKDVWEQHYKDMGWQHLEFQSNTKTLIKKNPHVQIDLCGVVKGYAVDCLNEICNTFCPNNYVEWGGEIKTSGHHPSGRPWRIFSEAAGTILDIDDMAIATSGNHIQKWCVEGKIYTHILDTRTGKPLELSSYPIQSVSVVHPSCAYADAIATVLMTFDSKIEAKQWAEEHHILTYINDGASS</sequence>
<keyword evidence="5 10" id="KW-0479">Metal-binding</keyword>
<evidence type="ECO:0000256" key="6">
    <source>
        <dbReference type="ARBA" id="ARBA00022827"/>
    </source>
</evidence>
<dbReference type="EC" id="2.7.1.180" evidence="1 10"/>
<dbReference type="Gene3D" id="3.10.520.10">
    <property type="entry name" value="ApbE-like domains"/>
    <property type="match status" value="1"/>
</dbReference>
<evidence type="ECO:0000313" key="18">
    <source>
        <dbReference type="EMBL" id="CRI46940.1"/>
    </source>
</evidence>
<dbReference type="EMBL" id="LN847044">
    <property type="protein sequence ID" value="CRI42448.1"/>
    <property type="molecule type" value="Genomic_DNA"/>
</dbReference>
<dbReference type="EMBL" id="LN847252">
    <property type="protein sequence ID" value="CRI52687.1"/>
    <property type="molecule type" value="Genomic_DNA"/>
</dbReference>
<evidence type="ECO:0000313" key="23">
    <source>
        <dbReference type="EMBL" id="CRI72984.1"/>
    </source>
</evidence>
<dbReference type="PANTHER" id="PTHR30040">
    <property type="entry name" value="THIAMINE BIOSYNTHESIS LIPOPROTEIN APBE"/>
    <property type="match status" value="1"/>
</dbReference>
<evidence type="ECO:0000313" key="15">
    <source>
        <dbReference type="EMBL" id="CRI42448.1"/>
    </source>
</evidence>
<dbReference type="InterPro" id="IPR003374">
    <property type="entry name" value="ApbE-like_sf"/>
</dbReference>
<keyword evidence="3 10" id="KW-0285">Flavoprotein</keyword>
<keyword evidence="4 10" id="KW-0808">Transferase</keyword>
<keyword evidence="6 10" id="KW-0274">FAD</keyword>
<dbReference type="PIRSF" id="PIRSF006268">
    <property type="entry name" value="ApbE"/>
    <property type="match status" value="1"/>
</dbReference>
<evidence type="ECO:0000313" key="13">
    <source>
        <dbReference type="EMBL" id="CRI40215.1"/>
    </source>
</evidence>
<evidence type="ECO:0000313" key="16">
    <source>
        <dbReference type="EMBL" id="CRI43571.1"/>
    </source>
</evidence>
<dbReference type="EMBL" id="LN847003">
    <property type="protein sequence ID" value="CRI40215.1"/>
    <property type="molecule type" value="Genomic_DNA"/>
</dbReference>
<comment type="similarity">
    <text evidence="10">Belongs to the ApbE family.</text>
</comment>
<evidence type="ECO:0000313" key="19">
    <source>
        <dbReference type="EMBL" id="CRI49235.1"/>
    </source>
</evidence>
<comment type="catalytic activity">
    <reaction evidence="9 10">
        <text>L-threonyl-[protein] + FAD = FMN-L-threonyl-[protein] + AMP + H(+)</text>
        <dbReference type="Rhea" id="RHEA:36847"/>
        <dbReference type="Rhea" id="RHEA-COMP:11060"/>
        <dbReference type="Rhea" id="RHEA-COMP:11061"/>
        <dbReference type="ChEBI" id="CHEBI:15378"/>
        <dbReference type="ChEBI" id="CHEBI:30013"/>
        <dbReference type="ChEBI" id="CHEBI:57692"/>
        <dbReference type="ChEBI" id="CHEBI:74257"/>
        <dbReference type="ChEBI" id="CHEBI:456215"/>
        <dbReference type="EC" id="2.7.1.180"/>
    </reaction>
</comment>
<dbReference type="SUPFAM" id="SSF143631">
    <property type="entry name" value="ApbE-like"/>
    <property type="match status" value="1"/>
</dbReference>
<dbReference type="AlphaFoldDB" id="A0A0F7WVF7"/>
<dbReference type="EMBL" id="LN847008">
    <property type="protein sequence ID" value="CRI41347.1"/>
    <property type="molecule type" value="Genomic_DNA"/>
</dbReference>
<evidence type="ECO:0000256" key="8">
    <source>
        <dbReference type="ARBA" id="ARBA00031306"/>
    </source>
</evidence>
<accession>A0A0F7WVF7</accession>
<evidence type="ECO:0000313" key="14">
    <source>
        <dbReference type="EMBL" id="CRI41347.1"/>
    </source>
</evidence>
<proteinExistence type="inferred from homology"/>
<dbReference type="Pfam" id="PF02424">
    <property type="entry name" value="ApbE"/>
    <property type="match status" value="1"/>
</dbReference>
<dbReference type="PATRIC" id="fig|83558.13.peg.358"/>
<evidence type="ECO:0000313" key="17">
    <source>
        <dbReference type="EMBL" id="CRI45811.1"/>
    </source>
</evidence>
<evidence type="ECO:0000256" key="5">
    <source>
        <dbReference type="ARBA" id="ARBA00022723"/>
    </source>
</evidence>
<dbReference type="GO" id="GO:0046872">
    <property type="term" value="F:metal ion binding"/>
    <property type="evidence" value="ECO:0007669"/>
    <property type="project" value="UniProtKB-UniRule"/>
</dbReference>
<feature type="binding site" evidence="11">
    <location>
        <position position="194"/>
    </location>
    <ligand>
        <name>Mg(2+)</name>
        <dbReference type="ChEBI" id="CHEBI:18420"/>
    </ligand>
</feature>
<name>A0A0F7WVF7_CHLPN</name>
<feature type="binding site" evidence="11">
    <location>
        <position position="307"/>
    </location>
    <ligand>
        <name>Mg(2+)</name>
        <dbReference type="ChEBI" id="CHEBI:18420"/>
    </ligand>
</feature>
<dbReference type="EMBL" id="LN847226">
    <property type="protein sequence ID" value="CRI45811.1"/>
    <property type="molecule type" value="Genomic_DNA"/>
</dbReference>
<evidence type="ECO:0000256" key="7">
    <source>
        <dbReference type="ARBA" id="ARBA00022842"/>
    </source>
</evidence>
<evidence type="ECO:0000313" key="20">
    <source>
        <dbReference type="EMBL" id="CRI50365.1"/>
    </source>
</evidence>
<dbReference type="EMBL" id="LN847164">
    <property type="protein sequence ID" value="CRI43571.1"/>
    <property type="molecule type" value="Genomic_DNA"/>
</dbReference>
<evidence type="ECO:0000256" key="11">
    <source>
        <dbReference type="PIRSR" id="PIRSR006268-2"/>
    </source>
</evidence>
<organism evidence="16">
    <name type="scientific">Chlamydia pneumoniae</name>
    <name type="common">Chlamydophila pneumoniae</name>
    <dbReference type="NCBI Taxonomy" id="83558"/>
    <lineage>
        <taxon>Bacteria</taxon>
        <taxon>Pseudomonadati</taxon>
        <taxon>Chlamydiota</taxon>
        <taxon>Chlamydiia</taxon>
        <taxon>Chlamydiales</taxon>
        <taxon>Chlamydiaceae</taxon>
        <taxon>Chlamydia/Chlamydophila group</taxon>
        <taxon>Chlamydia</taxon>
    </lineage>
</organism>
<protein>
    <recommendedName>
        <fullName evidence="2 10">FAD:protein FMN transferase</fullName>
        <ecNumber evidence="1 10">2.7.1.180</ecNumber>
    </recommendedName>
    <alternativeName>
        <fullName evidence="8 10">Flavin transferase</fullName>
    </alternativeName>
</protein>
<evidence type="ECO:0000313" key="21">
    <source>
        <dbReference type="EMBL" id="CRI51492.1"/>
    </source>
</evidence>
<evidence type="ECO:0000313" key="12">
    <source>
        <dbReference type="EMBL" id="CRI37949.1"/>
    </source>
</evidence>
<gene>
    <name evidence="16" type="primary">apbE</name>
    <name evidence="12" type="ORF">BN1224_CV15_B_02720</name>
    <name evidence="15" type="ORF">BN1224_DC9_BM_00090</name>
    <name evidence="14" type="ORF">BN1224_GiD_A_03480</name>
    <name evidence="16" type="ORF">BN1224_H12_DG_00030</name>
    <name evidence="17" type="ORF">BN1224_MUL2216_E_00720</name>
    <name evidence="18" type="ORF">BN1224_Panola_F_00030</name>
    <name evidence="20" type="ORF">BN1224_PB1_B_03340</name>
    <name evidence="19" type="ORF">BN1224_U1271_C_01750</name>
    <name evidence="21" type="ORF">BN1224_UZG1_A_03470</name>
    <name evidence="22" type="ORF">BN1224_Wien2_E_01200</name>
    <name evidence="23" type="ORF">BN1224_YK41_BH_00030</name>
    <name evidence="13" type="ORF">CWL029c_C_01750</name>
</gene>
<dbReference type="EMBL" id="LN847232">
    <property type="protein sequence ID" value="CRI46940.1"/>
    <property type="molecule type" value="Genomic_DNA"/>
</dbReference>
<feature type="binding site" evidence="11">
    <location>
        <position position="303"/>
    </location>
    <ligand>
        <name>Mg(2+)</name>
        <dbReference type="ChEBI" id="CHEBI:18420"/>
    </ligand>
</feature>
<evidence type="ECO:0000256" key="9">
    <source>
        <dbReference type="ARBA" id="ARBA00048540"/>
    </source>
</evidence>
<dbReference type="EMBL" id="LN849036">
    <property type="protein sequence ID" value="CRI72984.1"/>
    <property type="molecule type" value="Genomic_DNA"/>
</dbReference>
<evidence type="ECO:0000256" key="1">
    <source>
        <dbReference type="ARBA" id="ARBA00011955"/>
    </source>
</evidence>
<dbReference type="EMBL" id="LN847245">
    <property type="protein sequence ID" value="CRI51492.1"/>
    <property type="molecule type" value="Genomic_DNA"/>
</dbReference>
<evidence type="ECO:0000256" key="10">
    <source>
        <dbReference type="PIRNR" id="PIRNR006268"/>
    </source>
</evidence>
<dbReference type="PANTHER" id="PTHR30040:SF2">
    <property type="entry name" value="FAD:PROTEIN FMN TRANSFERASE"/>
    <property type="match status" value="1"/>
</dbReference>
<dbReference type="InterPro" id="IPR024932">
    <property type="entry name" value="ApbE"/>
</dbReference>
<dbReference type="EMBL" id="LN847244">
    <property type="protein sequence ID" value="CRI49235.1"/>
    <property type="molecule type" value="Genomic_DNA"/>
</dbReference>
<dbReference type="GO" id="GO:0016740">
    <property type="term" value="F:transferase activity"/>
    <property type="evidence" value="ECO:0007669"/>
    <property type="project" value="UniProtKB-UniRule"/>
</dbReference>
<evidence type="ECO:0000313" key="22">
    <source>
        <dbReference type="EMBL" id="CRI52687.1"/>
    </source>
</evidence>
<evidence type="ECO:0000256" key="2">
    <source>
        <dbReference type="ARBA" id="ARBA00016337"/>
    </source>
</evidence>
<evidence type="ECO:0000256" key="4">
    <source>
        <dbReference type="ARBA" id="ARBA00022679"/>
    </source>
</evidence>
<comment type="cofactor">
    <cofactor evidence="11">
        <name>Mg(2+)</name>
        <dbReference type="ChEBI" id="CHEBI:18420"/>
    </cofactor>
    <cofactor evidence="11">
        <name>Mn(2+)</name>
        <dbReference type="ChEBI" id="CHEBI:29035"/>
    </cofactor>
    <text evidence="11">Magnesium. Can also use manganese.</text>
</comment>